<dbReference type="SMART" id="SM00744">
    <property type="entry name" value="RINGv"/>
    <property type="match status" value="1"/>
</dbReference>
<organism evidence="6 7">
    <name type="scientific">Nematocida parisii (strain ERTm3)</name>
    <name type="common">Nematode killer fungus</name>
    <dbReference type="NCBI Taxonomy" id="935791"/>
    <lineage>
        <taxon>Eukaryota</taxon>
        <taxon>Fungi</taxon>
        <taxon>Fungi incertae sedis</taxon>
        <taxon>Microsporidia</taxon>
        <taxon>Nematocida</taxon>
    </lineage>
</organism>
<keyword evidence="3" id="KW-0862">Zinc</keyword>
<sequence length="314" mass="36487">MDEVQRIKPILQLEKYKTLENTLKKRETNTPEDYETENISANRIALPTHVSQDEEIFCRICYSYESPLGLLNDLVSPCGCKGTIKYVHRYCLRIWRFKGKMVKDIKVCEQCFCEYVVDDEKQVGKFIVAVSTAAIMISLLVLTSIFISSSADTAKFILNDIYTYMYGNSKMVSFDDPILVCNMDSIIARKNSENPLRSTFVLKKIEGTASGEHEHFASIKKKYIYSLKNIHLLDVEKSDLFLTCTTLGVTYTILCEDNPILFINFMLSFWRIISFDTLFDWALYGMINLYIYTQMFEKIYKCIDNYCMYAINVY</sequence>
<gene>
    <name evidence="6" type="ORF">NEQG_01317</name>
</gene>
<dbReference type="GO" id="GO:0008270">
    <property type="term" value="F:zinc ion binding"/>
    <property type="evidence" value="ECO:0007669"/>
    <property type="project" value="UniProtKB-KW"/>
</dbReference>
<dbReference type="Pfam" id="PF12906">
    <property type="entry name" value="RINGv"/>
    <property type="match status" value="1"/>
</dbReference>
<dbReference type="Proteomes" id="UP000002872">
    <property type="component" value="Unassembled WGS sequence"/>
</dbReference>
<dbReference type="InterPro" id="IPR011016">
    <property type="entry name" value="Znf_RING-CH"/>
</dbReference>
<dbReference type="PROSITE" id="PS51292">
    <property type="entry name" value="ZF_RING_CH"/>
    <property type="match status" value="1"/>
</dbReference>
<dbReference type="OrthoDB" id="264354at2759"/>
<dbReference type="CDD" id="cd16495">
    <property type="entry name" value="RING_CH-C4HC3_MARCH"/>
    <property type="match status" value="1"/>
</dbReference>
<dbReference type="Gene3D" id="3.30.40.10">
    <property type="entry name" value="Zinc/RING finger domain, C3HC4 (zinc finger)"/>
    <property type="match status" value="1"/>
</dbReference>
<keyword evidence="4" id="KW-1133">Transmembrane helix</keyword>
<dbReference type="EMBL" id="GL870878">
    <property type="protein sequence ID" value="EIJ88627.1"/>
    <property type="molecule type" value="Genomic_DNA"/>
</dbReference>
<keyword evidence="4" id="KW-0812">Transmembrane</keyword>
<dbReference type="STRING" id="935791.I3EHD0"/>
<dbReference type="HOGENOM" id="CLU_096550_0_0_1"/>
<dbReference type="InterPro" id="IPR013083">
    <property type="entry name" value="Znf_RING/FYVE/PHD"/>
</dbReference>
<name>I3EHD0_NEMP3</name>
<dbReference type="VEuPathDB" id="MicrosporidiaDB:NEQG_01317"/>
<protein>
    <recommendedName>
        <fullName evidence="5">RING-CH-type domain-containing protein</fullName>
    </recommendedName>
</protein>
<evidence type="ECO:0000313" key="6">
    <source>
        <dbReference type="EMBL" id="EIJ88627.1"/>
    </source>
</evidence>
<dbReference type="PANTHER" id="PTHR46347:SF1">
    <property type="entry name" value="RING_FYVE_PHD ZINC FINGER SUPERFAMILY PROTEIN"/>
    <property type="match status" value="1"/>
</dbReference>
<keyword evidence="2" id="KW-0863">Zinc-finger</keyword>
<dbReference type="InParanoid" id="I3EHD0"/>
<evidence type="ECO:0000256" key="1">
    <source>
        <dbReference type="ARBA" id="ARBA00022723"/>
    </source>
</evidence>
<reference evidence="6" key="1">
    <citation type="submission" date="2011-01" db="EMBL/GenBank/DDBJ databases">
        <title>The Genome Sequence of Nematocida parisii strain ERTm3.</title>
        <authorList>
            <consortium name="The Broad Institute Genome Sequencing Platform"/>
            <consortium name="The Broad Institute Genome Sequencing Center for Infectious Disease"/>
            <person name="Cuomo C."/>
            <person name="Troemel E."/>
            <person name="Young S.K."/>
            <person name="Zeng Q."/>
            <person name="Gargeya S."/>
            <person name="Fitzgerald M."/>
            <person name="Haas B."/>
            <person name="Abouelleil A."/>
            <person name="Alvarado L."/>
            <person name="Arachchi H.M."/>
            <person name="Berlin A."/>
            <person name="Chapman S.B."/>
            <person name="Gearin G."/>
            <person name="Goldberg J."/>
            <person name="Griggs A."/>
            <person name="Gujja S."/>
            <person name="Hansen M."/>
            <person name="Heiman D."/>
            <person name="Howarth C."/>
            <person name="Larimer J."/>
            <person name="Lui A."/>
            <person name="MacDonald P.J.P."/>
            <person name="McCowen C."/>
            <person name="Montmayeur A."/>
            <person name="Murphy C."/>
            <person name="Neiman D."/>
            <person name="Pearson M."/>
            <person name="Priest M."/>
            <person name="Roberts A."/>
            <person name="Saif S."/>
            <person name="Shea T."/>
            <person name="Sisk P."/>
            <person name="Stolte C."/>
            <person name="Sykes S."/>
            <person name="Wortman J."/>
            <person name="Nusbaum C."/>
            <person name="Birren B."/>
        </authorList>
    </citation>
    <scope>NUCLEOTIDE SEQUENCE</scope>
    <source>
        <strain evidence="6">ERTm3</strain>
    </source>
</reference>
<keyword evidence="7" id="KW-1185">Reference proteome</keyword>
<evidence type="ECO:0000256" key="3">
    <source>
        <dbReference type="ARBA" id="ARBA00022833"/>
    </source>
</evidence>
<proteinExistence type="predicted"/>
<evidence type="ECO:0000256" key="4">
    <source>
        <dbReference type="SAM" id="Phobius"/>
    </source>
</evidence>
<dbReference type="SUPFAM" id="SSF57850">
    <property type="entry name" value="RING/U-box"/>
    <property type="match status" value="1"/>
</dbReference>
<feature type="domain" description="RING-CH-type" evidence="5">
    <location>
        <begin position="50"/>
        <end position="118"/>
    </location>
</feature>
<feature type="transmembrane region" description="Helical" evidence="4">
    <location>
        <begin position="126"/>
        <end position="147"/>
    </location>
</feature>
<keyword evidence="4" id="KW-0472">Membrane</keyword>
<evidence type="ECO:0000259" key="5">
    <source>
        <dbReference type="PROSITE" id="PS51292"/>
    </source>
</evidence>
<evidence type="ECO:0000256" key="2">
    <source>
        <dbReference type="ARBA" id="ARBA00022771"/>
    </source>
</evidence>
<dbReference type="PANTHER" id="PTHR46347">
    <property type="entry name" value="RING/FYVE/PHD ZINC FINGER SUPERFAMILY PROTEIN"/>
    <property type="match status" value="1"/>
</dbReference>
<dbReference type="OMA" id="CEQCFCE"/>
<accession>I3EHD0</accession>
<feature type="transmembrane region" description="Helical" evidence="4">
    <location>
        <begin position="269"/>
        <end position="291"/>
    </location>
</feature>
<dbReference type="AlphaFoldDB" id="I3EHD0"/>
<keyword evidence="1" id="KW-0479">Metal-binding</keyword>
<evidence type="ECO:0000313" key="7">
    <source>
        <dbReference type="Proteomes" id="UP000002872"/>
    </source>
</evidence>